<dbReference type="Pfam" id="PF00035">
    <property type="entry name" value="dsrm"/>
    <property type="match status" value="1"/>
</dbReference>
<dbReference type="AlphaFoldDB" id="A0AB39VII2"/>
<dbReference type="NCBIfam" id="TIGR02191">
    <property type="entry name" value="RNaseIII"/>
    <property type="match status" value="1"/>
</dbReference>
<dbReference type="GO" id="GO:0005737">
    <property type="term" value="C:cytoplasm"/>
    <property type="evidence" value="ECO:0007669"/>
    <property type="project" value="UniProtKB-SubCell"/>
</dbReference>
<evidence type="ECO:0000256" key="4">
    <source>
        <dbReference type="ARBA" id="ARBA00011738"/>
    </source>
</evidence>
<dbReference type="PROSITE" id="PS00517">
    <property type="entry name" value="RNASE_3_1"/>
    <property type="match status" value="1"/>
</dbReference>
<dbReference type="KEGG" id="lrug:AB8B22_03830"/>
<dbReference type="FunFam" id="3.30.160.20:FF:000003">
    <property type="entry name" value="Ribonuclease 3"/>
    <property type="match status" value="1"/>
</dbReference>
<accession>A0AB39VII2</accession>
<dbReference type="PANTHER" id="PTHR11207:SF0">
    <property type="entry name" value="RIBONUCLEASE 3"/>
    <property type="match status" value="1"/>
</dbReference>
<evidence type="ECO:0000259" key="17">
    <source>
        <dbReference type="PROSITE" id="PS50142"/>
    </source>
</evidence>
<evidence type="ECO:0000313" key="18">
    <source>
        <dbReference type="EMBL" id="XDU67553.1"/>
    </source>
</evidence>
<evidence type="ECO:0000256" key="15">
    <source>
        <dbReference type="HAMAP-Rule" id="MF_00104"/>
    </source>
</evidence>
<feature type="binding site" evidence="15">
    <location>
        <position position="48"/>
    </location>
    <ligand>
        <name>Mg(2+)</name>
        <dbReference type="ChEBI" id="CHEBI:18420"/>
    </ligand>
</feature>
<keyword evidence="9 15" id="KW-0540">Nuclease</keyword>
<feature type="domain" description="DRBM" evidence="16">
    <location>
        <begin position="162"/>
        <end position="231"/>
    </location>
</feature>
<keyword evidence="12 15" id="KW-0378">Hydrolase</keyword>
<keyword evidence="10 15" id="KW-0479">Metal-binding</keyword>
<feature type="domain" description="RNase III" evidence="17">
    <location>
        <begin position="6"/>
        <end position="135"/>
    </location>
</feature>
<dbReference type="PANTHER" id="PTHR11207">
    <property type="entry name" value="RIBONUCLEASE III"/>
    <property type="match status" value="1"/>
</dbReference>
<evidence type="ECO:0000256" key="11">
    <source>
        <dbReference type="ARBA" id="ARBA00022759"/>
    </source>
</evidence>
<keyword evidence="11 15" id="KW-0255">Endonuclease</keyword>
<keyword evidence="13 15" id="KW-0460">Magnesium</keyword>
<evidence type="ECO:0000256" key="14">
    <source>
        <dbReference type="ARBA" id="ARBA00022884"/>
    </source>
</evidence>
<dbReference type="GO" id="GO:0010468">
    <property type="term" value="P:regulation of gene expression"/>
    <property type="evidence" value="ECO:0007669"/>
    <property type="project" value="TreeGrafter"/>
</dbReference>
<keyword evidence="15" id="KW-0699">rRNA-binding</keyword>
<comment type="subcellular location">
    <subcellularLocation>
        <location evidence="2 15">Cytoplasm</location>
    </subcellularLocation>
</comment>
<evidence type="ECO:0000256" key="2">
    <source>
        <dbReference type="ARBA" id="ARBA00004496"/>
    </source>
</evidence>
<dbReference type="InterPro" id="IPR000999">
    <property type="entry name" value="RNase_III_dom"/>
</dbReference>
<comment type="cofactor">
    <cofactor evidence="15">
        <name>Mg(2+)</name>
        <dbReference type="ChEBI" id="CHEBI:18420"/>
    </cofactor>
</comment>
<protein>
    <recommendedName>
        <fullName evidence="15">Ribonuclease 3</fullName>
        <ecNumber evidence="15">3.1.26.3</ecNumber>
    </recommendedName>
    <alternativeName>
        <fullName evidence="15">Ribonuclease III</fullName>
        <shortName evidence="15">RNase III</shortName>
    </alternativeName>
</protein>
<comment type="function">
    <text evidence="15">Digests double-stranded RNA. Involved in the processing of primary rRNA transcript to yield the immediate precursors to the large and small rRNAs (23S and 16S). Processes some mRNAs, and tRNAs when they are encoded in the rRNA operon. Processes pre-crRNA and tracrRNA of type II CRISPR loci if present in the organism.</text>
</comment>
<feature type="binding site" evidence="15">
    <location>
        <position position="124"/>
    </location>
    <ligand>
        <name>Mg(2+)</name>
        <dbReference type="ChEBI" id="CHEBI:18420"/>
    </ligand>
</feature>
<dbReference type="GO" id="GO:0019843">
    <property type="term" value="F:rRNA binding"/>
    <property type="evidence" value="ECO:0007669"/>
    <property type="project" value="UniProtKB-KW"/>
</dbReference>
<dbReference type="GO" id="GO:0006364">
    <property type="term" value="P:rRNA processing"/>
    <property type="evidence" value="ECO:0007669"/>
    <property type="project" value="UniProtKB-UniRule"/>
</dbReference>
<dbReference type="GO" id="GO:0003725">
    <property type="term" value="F:double-stranded RNA binding"/>
    <property type="evidence" value="ECO:0007669"/>
    <property type="project" value="TreeGrafter"/>
</dbReference>
<name>A0AB39VII2_9FUSO</name>
<dbReference type="GO" id="GO:0008033">
    <property type="term" value="P:tRNA processing"/>
    <property type="evidence" value="ECO:0007669"/>
    <property type="project" value="UniProtKB-KW"/>
</dbReference>
<evidence type="ECO:0000259" key="16">
    <source>
        <dbReference type="PROSITE" id="PS50137"/>
    </source>
</evidence>
<dbReference type="RefSeq" id="WP_314079259.1">
    <property type="nucleotide sequence ID" value="NZ_CP165644.1"/>
</dbReference>
<keyword evidence="8 15" id="KW-0819">tRNA processing</keyword>
<evidence type="ECO:0000256" key="5">
    <source>
        <dbReference type="ARBA" id="ARBA00022490"/>
    </source>
</evidence>
<dbReference type="SMART" id="SM00535">
    <property type="entry name" value="RIBOc"/>
    <property type="match status" value="1"/>
</dbReference>
<evidence type="ECO:0000256" key="13">
    <source>
        <dbReference type="ARBA" id="ARBA00022842"/>
    </source>
</evidence>
<dbReference type="PROSITE" id="PS50137">
    <property type="entry name" value="DS_RBD"/>
    <property type="match status" value="1"/>
</dbReference>
<evidence type="ECO:0000256" key="6">
    <source>
        <dbReference type="ARBA" id="ARBA00022552"/>
    </source>
</evidence>
<comment type="subunit">
    <text evidence="4 15">Homodimer.</text>
</comment>
<dbReference type="Gene3D" id="1.10.1520.10">
    <property type="entry name" value="Ribonuclease III domain"/>
    <property type="match status" value="1"/>
</dbReference>
<comment type="catalytic activity">
    <reaction evidence="1 15">
        <text>Endonucleolytic cleavage to 5'-phosphomonoester.</text>
        <dbReference type="EC" id="3.1.26.3"/>
    </reaction>
</comment>
<feature type="active site" evidence="15">
    <location>
        <position position="124"/>
    </location>
</feature>
<dbReference type="EC" id="3.1.26.3" evidence="15"/>
<dbReference type="InterPro" id="IPR011907">
    <property type="entry name" value="RNase_III"/>
</dbReference>
<dbReference type="InterPro" id="IPR036389">
    <property type="entry name" value="RNase_III_sf"/>
</dbReference>
<dbReference type="GO" id="GO:0004525">
    <property type="term" value="F:ribonuclease III activity"/>
    <property type="evidence" value="ECO:0007669"/>
    <property type="project" value="UniProtKB-UniRule"/>
</dbReference>
<evidence type="ECO:0000256" key="12">
    <source>
        <dbReference type="ARBA" id="ARBA00022801"/>
    </source>
</evidence>
<keyword evidence="14 15" id="KW-0694">RNA-binding</keyword>
<organism evidence="18">
    <name type="scientific">Leptotrichia rugosa</name>
    <dbReference type="NCBI Taxonomy" id="3239302"/>
    <lineage>
        <taxon>Bacteria</taxon>
        <taxon>Fusobacteriati</taxon>
        <taxon>Fusobacteriota</taxon>
        <taxon>Fusobacteriia</taxon>
        <taxon>Fusobacteriales</taxon>
        <taxon>Leptotrichiaceae</taxon>
        <taxon>Leptotrichia</taxon>
    </lineage>
</organism>
<evidence type="ECO:0000256" key="1">
    <source>
        <dbReference type="ARBA" id="ARBA00000109"/>
    </source>
</evidence>
<dbReference type="GO" id="GO:0042802">
    <property type="term" value="F:identical protein binding"/>
    <property type="evidence" value="ECO:0007669"/>
    <property type="project" value="UniProtKB-ARBA"/>
</dbReference>
<dbReference type="SUPFAM" id="SSF69065">
    <property type="entry name" value="RNase III domain-like"/>
    <property type="match status" value="1"/>
</dbReference>
<evidence type="ECO:0000256" key="3">
    <source>
        <dbReference type="ARBA" id="ARBA00010183"/>
    </source>
</evidence>
<proteinExistence type="inferred from homology"/>
<feature type="active site" evidence="15">
    <location>
        <position position="52"/>
    </location>
</feature>
<dbReference type="EMBL" id="CP165644">
    <property type="protein sequence ID" value="XDU67553.1"/>
    <property type="molecule type" value="Genomic_DNA"/>
</dbReference>
<dbReference type="GO" id="GO:0046872">
    <property type="term" value="F:metal ion binding"/>
    <property type="evidence" value="ECO:0007669"/>
    <property type="project" value="UniProtKB-KW"/>
</dbReference>
<dbReference type="CDD" id="cd00593">
    <property type="entry name" value="RIBOc"/>
    <property type="match status" value="1"/>
</dbReference>
<dbReference type="SUPFAM" id="SSF54768">
    <property type="entry name" value="dsRNA-binding domain-like"/>
    <property type="match status" value="1"/>
</dbReference>
<evidence type="ECO:0000256" key="10">
    <source>
        <dbReference type="ARBA" id="ARBA00022723"/>
    </source>
</evidence>
<keyword evidence="5 15" id="KW-0963">Cytoplasm</keyword>
<keyword evidence="7 15" id="KW-0507">mRNA processing</keyword>
<evidence type="ECO:0000256" key="7">
    <source>
        <dbReference type="ARBA" id="ARBA00022664"/>
    </source>
</evidence>
<dbReference type="CDD" id="cd10845">
    <property type="entry name" value="DSRM_RNAse_III_family"/>
    <property type="match status" value="1"/>
</dbReference>
<keyword evidence="6 15" id="KW-0698">rRNA processing</keyword>
<dbReference type="Pfam" id="PF14622">
    <property type="entry name" value="Ribonucleas_3_3"/>
    <property type="match status" value="1"/>
</dbReference>
<dbReference type="GO" id="GO:0006397">
    <property type="term" value="P:mRNA processing"/>
    <property type="evidence" value="ECO:0007669"/>
    <property type="project" value="UniProtKB-UniRule"/>
</dbReference>
<sequence length="234" mass="26794">MMQKDSEELMRKIGYEFKNKKYLEKALTHRSYSNEIEKTKRYNNEKLEFLGDAVLNLITTEYIYERYEGKTEGELAKLKSQIISEPVFSSISSDMELGEYLYLSNGEIMSGGRHRKSILGDAFEALIGAIFKDSDYYTAKEVALKFLLNKIDNLEEIEGTGDHKTILQEVVQGKYKKMPEYVLIGTKGPDHDKIFETCVKWNDEVFGVGVGKSKKEAEKNAAKQALEKLSKLKK</sequence>
<evidence type="ECO:0000256" key="9">
    <source>
        <dbReference type="ARBA" id="ARBA00022722"/>
    </source>
</evidence>
<feature type="binding site" evidence="15">
    <location>
        <position position="121"/>
    </location>
    <ligand>
        <name>Mg(2+)</name>
        <dbReference type="ChEBI" id="CHEBI:18420"/>
    </ligand>
</feature>
<dbReference type="SMART" id="SM00358">
    <property type="entry name" value="DSRM"/>
    <property type="match status" value="1"/>
</dbReference>
<dbReference type="HAMAP" id="MF_00104">
    <property type="entry name" value="RNase_III"/>
    <property type="match status" value="1"/>
</dbReference>
<dbReference type="PROSITE" id="PS50142">
    <property type="entry name" value="RNASE_3_2"/>
    <property type="match status" value="1"/>
</dbReference>
<evidence type="ECO:0000256" key="8">
    <source>
        <dbReference type="ARBA" id="ARBA00022694"/>
    </source>
</evidence>
<reference evidence="18" key="1">
    <citation type="submission" date="2024-07" db="EMBL/GenBank/DDBJ databases">
        <authorList>
            <person name="Li X.-J."/>
            <person name="Wang X."/>
        </authorList>
    </citation>
    <scope>NUCLEOTIDE SEQUENCE</scope>
    <source>
        <strain evidence="18">HSP-334</strain>
    </source>
</reference>
<dbReference type="Gene3D" id="3.30.160.20">
    <property type="match status" value="1"/>
</dbReference>
<dbReference type="InterPro" id="IPR014720">
    <property type="entry name" value="dsRBD_dom"/>
</dbReference>
<dbReference type="FunFam" id="1.10.1520.10:FF:000001">
    <property type="entry name" value="Ribonuclease 3"/>
    <property type="match status" value="1"/>
</dbReference>
<comment type="similarity">
    <text evidence="3">Belongs to the ribonuclease III family.</text>
</comment>
<gene>
    <name evidence="15 18" type="primary">rnc</name>
    <name evidence="18" type="ORF">AB8B22_03830</name>
</gene>